<feature type="region of interest" description="Disordered" evidence="1">
    <location>
        <begin position="1"/>
        <end position="46"/>
    </location>
</feature>
<proteinExistence type="predicted"/>
<feature type="compositionally biased region" description="Polar residues" evidence="1">
    <location>
        <begin position="34"/>
        <end position="46"/>
    </location>
</feature>
<organism evidence="2">
    <name type="scientific">Rhizophora mucronata</name>
    <name type="common">Asiatic mangrove</name>
    <dbReference type="NCBI Taxonomy" id="61149"/>
    <lineage>
        <taxon>Eukaryota</taxon>
        <taxon>Viridiplantae</taxon>
        <taxon>Streptophyta</taxon>
        <taxon>Embryophyta</taxon>
        <taxon>Tracheophyta</taxon>
        <taxon>Spermatophyta</taxon>
        <taxon>Magnoliopsida</taxon>
        <taxon>eudicotyledons</taxon>
        <taxon>Gunneridae</taxon>
        <taxon>Pentapetalae</taxon>
        <taxon>rosids</taxon>
        <taxon>fabids</taxon>
        <taxon>Malpighiales</taxon>
        <taxon>Rhizophoraceae</taxon>
        <taxon>Rhizophora</taxon>
    </lineage>
</organism>
<name>A0A2P2NNA9_RHIMU</name>
<evidence type="ECO:0000256" key="1">
    <source>
        <dbReference type="SAM" id="MobiDB-lite"/>
    </source>
</evidence>
<dbReference type="EMBL" id="GGEC01063396">
    <property type="protein sequence ID" value="MBX43880.1"/>
    <property type="molecule type" value="Transcribed_RNA"/>
</dbReference>
<accession>A0A2P2NNA9</accession>
<dbReference type="AlphaFoldDB" id="A0A2P2NNA9"/>
<evidence type="ECO:0000313" key="2">
    <source>
        <dbReference type="EMBL" id="MBX43880.1"/>
    </source>
</evidence>
<reference evidence="2" key="1">
    <citation type="submission" date="2018-02" db="EMBL/GenBank/DDBJ databases">
        <title>Rhizophora mucronata_Transcriptome.</title>
        <authorList>
            <person name="Meera S.P."/>
            <person name="Sreeshan A."/>
            <person name="Augustine A."/>
        </authorList>
    </citation>
    <scope>NUCLEOTIDE SEQUENCE</scope>
    <source>
        <tissue evidence="2">Leaf</tissue>
    </source>
</reference>
<protein>
    <submittedName>
        <fullName evidence="2">Uncharacterized protein MANES_01G087600</fullName>
    </submittedName>
</protein>
<sequence>MIPVGATGLSLESRAKREDSSSCSKAKGQRRKCSSSGDGTWQSSATERKGSSSCISVNFSSLCVFDFRVNFQL</sequence>